<feature type="signal peptide" evidence="17">
    <location>
        <begin position="1"/>
        <end position="20"/>
    </location>
</feature>
<dbReference type="AlphaFoldDB" id="A0A8T0E1H3"/>
<dbReference type="GO" id="GO:0005576">
    <property type="term" value="C:extracellular region"/>
    <property type="evidence" value="ECO:0007669"/>
    <property type="project" value="UniProtKB-SubCell"/>
</dbReference>
<dbReference type="PROSITE" id="PS51004">
    <property type="entry name" value="SEMA"/>
    <property type="match status" value="1"/>
</dbReference>
<keyword evidence="12" id="KW-1015">Disulfide bond</keyword>
<keyword evidence="8" id="KW-0221">Differentiation</keyword>
<evidence type="ECO:0000256" key="16">
    <source>
        <dbReference type="SAM" id="Phobius"/>
    </source>
</evidence>
<evidence type="ECO:0000256" key="1">
    <source>
        <dbReference type="ARBA" id="ARBA00004167"/>
    </source>
</evidence>
<evidence type="ECO:0000256" key="11">
    <source>
        <dbReference type="ARBA" id="ARBA00023136"/>
    </source>
</evidence>
<evidence type="ECO:0000259" key="18">
    <source>
        <dbReference type="PROSITE" id="PS51004"/>
    </source>
</evidence>
<dbReference type="SMART" id="SM00209">
    <property type="entry name" value="TSP1"/>
    <property type="match status" value="5"/>
</dbReference>
<dbReference type="PRINTS" id="PR01705">
    <property type="entry name" value="TSP1REPEAT"/>
</dbReference>
<keyword evidence="10 16" id="KW-1133">Transmembrane helix</keyword>
<dbReference type="FunFam" id="2.20.100.10:FF:000007">
    <property type="entry name" value="Thrombospondin 1"/>
    <property type="match status" value="2"/>
</dbReference>
<evidence type="ECO:0000256" key="13">
    <source>
        <dbReference type="ARBA" id="ARBA00023180"/>
    </source>
</evidence>
<dbReference type="GO" id="GO:0030335">
    <property type="term" value="P:positive regulation of cell migration"/>
    <property type="evidence" value="ECO:0007669"/>
    <property type="project" value="TreeGrafter"/>
</dbReference>
<evidence type="ECO:0000256" key="17">
    <source>
        <dbReference type="SAM" id="SignalP"/>
    </source>
</evidence>
<keyword evidence="5 16" id="KW-0812">Transmembrane</keyword>
<organism evidence="19 20">
    <name type="scientific">Argiope bruennichi</name>
    <name type="common">Wasp spider</name>
    <name type="synonym">Aranea bruennichi</name>
    <dbReference type="NCBI Taxonomy" id="94029"/>
    <lineage>
        <taxon>Eukaryota</taxon>
        <taxon>Metazoa</taxon>
        <taxon>Ecdysozoa</taxon>
        <taxon>Arthropoda</taxon>
        <taxon>Chelicerata</taxon>
        <taxon>Arachnida</taxon>
        <taxon>Araneae</taxon>
        <taxon>Araneomorphae</taxon>
        <taxon>Entelegynae</taxon>
        <taxon>Araneoidea</taxon>
        <taxon>Araneidae</taxon>
        <taxon>Argiope</taxon>
    </lineage>
</organism>
<dbReference type="Pfam" id="PF01403">
    <property type="entry name" value="Sema"/>
    <property type="match status" value="1"/>
</dbReference>
<evidence type="ECO:0000313" key="19">
    <source>
        <dbReference type="EMBL" id="KAF8764572.1"/>
    </source>
</evidence>
<dbReference type="GO" id="GO:0045499">
    <property type="term" value="F:chemorepellent activity"/>
    <property type="evidence" value="ECO:0007669"/>
    <property type="project" value="TreeGrafter"/>
</dbReference>
<name>A0A8T0E1H3_ARGBR</name>
<dbReference type="GO" id="GO:0007411">
    <property type="term" value="P:axon guidance"/>
    <property type="evidence" value="ECO:0007669"/>
    <property type="project" value="TreeGrafter"/>
</dbReference>
<dbReference type="PANTHER" id="PTHR11036:SF79">
    <property type="entry name" value="SEMAPHORIN 5C, ISOFORM A"/>
    <property type="match status" value="1"/>
</dbReference>
<keyword evidence="4" id="KW-0964">Secreted</keyword>
<dbReference type="InterPro" id="IPR015943">
    <property type="entry name" value="WD40/YVTN_repeat-like_dom_sf"/>
</dbReference>
<dbReference type="InterPro" id="IPR036352">
    <property type="entry name" value="Semap_dom_sf"/>
</dbReference>
<dbReference type="InterPro" id="IPR027231">
    <property type="entry name" value="Semaphorin"/>
</dbReference>
<dbReference type="SMART" id="SM00630">
    <property type="entry name" value="Sema"/>
    <property type="match status" value="1"/>
</dbReference>
<gene>
    <name evidence="19" type="ORF">HNY73_022635</name>
</gene>
<keyword evidence="9" id="KW-0524">Neurogenesis</keyword>
<dbReference type="InterPro" id="IPR036383">
    <property type="entry name" value="TSP1_rpt_sf"/>
</dbReference>
<dbReference type="InterPro" id="IPR001627">
    <property type="entry name" value="Semap_dom"/>
</dbReference>
<dbReference type="EMBL" id="JABXBU010002231">
    <property type="protein sequence ID" value="KAF8764572.1"/>
    <property type="molecule type" value="Genomic_DNA"/>
</dbReference>
<feature type="domain" description="Sema" evidence="18">
    <location>
        <begin position="25"/>
        <end position="468"/>
    </location>
</feature>
<dbReference type="FunFam" id="2.20.100.10:FF:000021">
    <property type="entry name" value="semaphorin-5B isoform X1"/>
    <property type="match status" value="1"/>
</dbReference>
<evidence type="ECO:0000256" key="5">
    <source>
        <dbReference type="ARBA" id="ARBA00022692"/>
    </source>
</evidence>
<dbReference type="GO" id="GO:0030215">
    <property type="term" value="F:semaphorin receptor binding"/>
    <property type="evidence" value="ECO:0007669"/>
    <property type="project" value="InterPro"/>
</dbReference>
<evidence type="ECO:0000256" key="14">
    <source>
        <dbReference type="ARBA" id="ARBA00074148"/>
    </source>
</evidence>
<sequence>MKSFLITLVGFLHSVIITYSAHQDLRTTTYEELENAVEVFSRPNIVYYTELLFDIPRYQLIVGARDYLFRLNLESLRVLEQTHWPSAEQTVKTCMQKGQTEEDCHNFIRVLLTQGDRIFACGTNAFAPECTWRDVNSLSLVHGWVEGLARCPFNPHANSTAIMTSEGDYYIASALDFSSQNHAIYRIMGNGPFLRTVQYDPKWLNEPSFVASYEIGNFTYFFFREIAVEYINCGKVIYSRVGRMCKNDKGGQFILKDNWTTFLKARLNCSIPGSYPFYYNEIQGIHFSEKYDIMYATFTTPDNSIYGSAICAYNMSAIKKSFEGPLKIQSTPKSAWEKQTVTHKHFQCQSPGSTQNLLDSEKYQLVDTAVQPIFSRPVYSLELQRLTFIAVDIIAAKHHGEVHVIYVATVEGELQKLVRMPNSTETCLVERLKIFPDGKPQKIKVMKILKDTNSLYIGTDEAVIRLPLHRCDRFKTKSDCLHSMDPYCGWNDYQMACAAAPNRNPYISFWEQKPLRCPKPDDPVDGGWSKWSSWLPCSHLKRGSADEGCFCKRRFCNEPAPANGGKPCEGVEIQVTNCTVHGQWTEWSAWSACSQTCGTALKMRRRTCGNPAPKHGGHDCLGPDQEEIFCATNPPCPAYSKVPIHGHWSEWTSWSECSSPCGGGVQTRDRKCNDPAPQYGGNECSGCDQDFRICNNHLCPEHRRSTSWTPWFKINVTRDGYFQQRFRFTCRANVPDVNDIRISHPKKEERFCLEGSLSCLDSAFINMDGAWSDWSEWSSCSVSCGTGLQYRERACDNPPPSGNGAECKGAPRMERKCELAACKDDEGWDEWTVWSLCDFNQEQHRQRKCRVDMPGTKFCSGSSRETRLCIDNDIRVKYQAEESHILEEDGVHMEHVILALMGGLLVGLGFGAFGMYLFKQRKIHDLPHLTPRTADANLYMSNSEWKATRPLNESPLKVPQKEATIKRSCNGTLTRNLRTPLYSEESFRT</sequence>
<proteinExistence type="predicted"/>
<dbReference type="FunFam" id="2.130.10.10:FF:000369">
    <property type="entry name" value="semaphorin-2A isoform X1"/>
    <property type="match status" value="1"/>
</dbReference>
<dbReference type="Gene3D" id="2.20.100.10">
    <property type="entry name" value="Thrombospondin type-1 (TSP1) repeat"/>
    <property type="match status" value="4"/>
</dbReference>
<evidence type="ECO:0000256" key="12">
    <source>
        <dbReference type="ARBA" id="ARBA00023157"/>
    </source>
</evidence>
<dbReference type="Gene3D" id="2.130.10.10">
    <property type="entry name" value="YVTN repeat-like/Quinoprotein amine dehydrogenase"/>
    <property type="match status" value="1"/>
</dbReference>
<dbReference type="Pfam" id="PF00090">
    <property type="entry name" value="TSP_1"/>
    <property type="match status" value="4"/>
</dbReference>
<evidence type="ECO:0000256" key="10">
    <source>
        <dbReference type="ARBA" id="ARBA00022989"/>
    </source>
</evidence>
<evidence type="ECO:0000256" key="9">
    <source>
        <dbReference type="ARBA" id="ARBA00022902"/>
    </source>
</evidence>
<evidence type="ECO:0000256" key="6">
    <source>
        <dbReference type="ARBA" id="ARBA00022729"/>
    </source>
</evidence>
<dbReference type="Gene3D" id="3.30.1680.10">
    <property type="entry name" value="ligand-binding face of the semaphorins, domain 2"/>
    <property type="match status" value="1"/>
</dbReference>
<dbReference type="GO" id="GO:0071526">
    <property type="term" value="P:semaphorin-plexin signaling pathway"/>
    <property type="evidence" value="ECO:0007669"/>
    <property type="project" value="TreeGrafter"/>
</dbReference>
<keyword evidence="6 17" id="KW-0732">Signal</keyword>
<evidence type="ECO:0000256" key="2">
    <source>
        <dbReference type="ARBA" id="ARBA00004613"/>
    </source>
</evidence>
<dbReference type="SMART" id="SM00423">
    <property type="entry name" value="PSI"/>
    <property type="match status" value="1"/>
</dbReference>
<protein>
    <recommendedName>
        <fullName evidence="14">Semaphorin-2A</fullName>
    </recommendedName>
</protein>
<dbReference type="SUPFAM" id="SSF103575">
    <property type="entry name" value="Plexin repeat"/>
    <property type="match status" value="1"/>
</dbReference>
<dbReference type="Pfam" id="PF01437">
    <property type="entry name" value="PSI"/>
    <property type="match status" value="1"/>
</dbReference>
<keyword evidence="20" id="KW-1185">Reference proteome</keyword>
<dbReference type="PANTHER" id="PTHR11036">
    <property type="entry name" value="SEMAPHORIN"/>
    <property type="match status" value="1"/>
</dbReference>
<accession>A0A8T0E1H3</accession>
<reference evidence="19" key="1">
    <citation type="journal article" date="2020" name="bioRxiv">
        <title>Chromosome-level reference genome of the European wasp spider Argiope bruennichi: a resource for studies on range expansion and evolutionary adaptation.</title>
        <authorList>
            <person name="Sheffer M.M."/>
            <person name="Hoppe A."/>
            <person name="Krehenwinkel H."/>
            <person name="Uhl G."/>
            <person name="Kuss A.W."/>
            <person name="Jensen L."/>
            <person name="Jensen C."/>
            <person name="Gillespie R.G."/>
            <person name="Hoff K.J."/>
            <person name="Prost S."/>
        </authorList>
    </citation>
    <scope>NUCLEOTIDE SEQUENCE</scope>
</reference>
<dbReference type="InterPro" id="IPR016201">
    <property type="entry name" value="PSI"/>
</dbReference>
<reference evidence="19" key="2">
    <citation type="submission" date="2020-06" db="EMBL/GenBank/DDBJ databases">
        <authorList>
            <person name="Sheffer M."/>
        </authorList>
    </citation>
    <scope>NUCLEOTIDE SEQUENCE</scope>
</reference>
<comment type="subcellular location">
    <subcellularLocation>
        <location evidence="1">Membrane</location>
        <topology evidence="1">Single-pass membrane protein</topology>
    </subcellularLocation>
    <subcellularLocation>
        <location evidence="2">Secreted</location>
    </subcellularLocation>
</comment>
<comment type="caution">
    <text evidence="19">The sequence shown here is derived from an EMBL/GenBank/DDBJ whole genome shotgun (WGS) entry which is preliminary data.</text>
</comment>
<evidence type="ECO:0000256" key="3">
    <source>
        <dbReference type="ARBA" id="ARBA00022473"/>
    </source>
</evidence>
<dbReference type="Proteomes" id="UP000807504">
    <property type="component" value="Unassembled WGS sequence"/>
</dbReference>
<feature type="transmembrane region" description="Helical" evidence="16">
    <location>
        <begin position="896"/>
        <end position="918"/>
    </location>
</feature>
<evidence type="ECO:0000256" key="15">
    <source>
        <dbReference type="PROSITE-ProRule" id="PRU00352"/>
    </source>
</evidence>
<evidence type="ECO:0000256" key="4">
    <source>
        <dbReference type="ARBA" id="ARBA00022525"/>
    </source>
</evidence>
<evidence type="ECO:0000256" key="7">
    <source>
        <dbReference type="ARBA" id="ARBA00022737"/>
    </source>
</evidence>
<keyword evidence="13" id="KW-0325">Glycoprotein</keyword>
<dbReference type="SUPFAM" id="SSF101912">
    <property type="entry name" value="Sema domain"/>
    <property type="match status" value="1"/>
</dbReference>
<dbReference type="InterPro" id="IPR000884">
    <property type="entry name" value="TSP1_rpt"/>
</dbReference>
<keyword evidence="11 16" id="KW-0472">Membrane</keyword>
<dbReference type="PROSITE" id="PS50092">
    <property type="entry name" value="TSP1"/>
    <property type="match status" value="5"/>
</dbReference>
<dbReference type="InterPro" id="IPR002165">
    <property type="entry name" value="Plexin_repeat"/>
</dbReference>
<dbReference type="GO" id="GO:0005886">
    <property type="term" value="C:plasma membrane"/>
    <property type="evidence" value="ECO:0007669"/>
    <property type="project" value="TreeGrafter"/>
</dbReference>
<dbReference type="FunFam" id="2.20.100.10:FF:000001">
    <property type="entry name" value="semaphorin-5A isoform X1"/>
    <property type="match status" value="1"/>
</dbReference>
<comment type="caution">
    <text evidence="15">Lacks conserved residue(s) required for the propagation of feature annotation.</text>
</comment>
<evidence type="ECO:0000256" key="8">
    <source>
        <dbReference type="ARBA" id="ARBA00022782"/>
    </source>
</evidence>
<keyword evidence="3" id="KW-0217">Developmental protein</keyword>
<keyword evidence="7" id="KW-0677">Repeat</keyword>
<feature type="chain" id="PRO_5035895101" description="Semaphorin-2A" evidence="17">
    <location>
        <begin position="21"/>
        <end position="989"/>
    </location>
</feature>
<dbReference type="InterPro" id="IPR057563">
    <property type="entry name" value="Sema5A/B-like_TSP-1"/>
</dbReference>
<dbReference type="SUPFAM" id="SSF82895">
    <property type="entry name" value="TSP-1 type 1 repeat"/>
    <property type="match status" value="5"/>
</dbReference>
<dbReference type="Pfam" id="PF23260">
    <property type="entry name" value="TSP1_2"/>
    <property type="match status" value="1"/>
</dbReference>
<evidence type="ECO:0000313" key="20">
    <source>
        <dbReference type="Proteomes" id="UP000807504"/>
    </source>
</evidence>